<protein>
    <submittedName>
        <fullName evidence="3">GNAT family N-acetyltransferase</fullName>
    </submittedName>
</protein>
<proteinExistence type="predicted"/>
<dbReference type="Pfam" id="PF13549">
    <property type="entry name" value="ATP-grasp_5"/>
    <property type="match status" value="1"/>
</dbReference>
<organism evidence="3 4">
    <name type="scientific">Corynebacterium canis</name>
    <dbReference type="NCBI Taxonomy" id="679663"/>
    <lineage>
        <taxon>Bacteria</taxon>
        <taxon>Bacillati</taxon>
        <taxon>Actinomycetota</taxon>
        <taxon>Actinomycetes</taxon>
        <taxon>Mycobacteriales</taxon>
        <taxon>Corynebacteriaceae</taxon>
        <taxon>Corynebacterium</taxon>
    </lineage>
</organism>
<dbReference type="SUPFAM" id="SSF51735">
    <property type="entry name" value="NAD(P)-binding Rossmann-fold domains"/>
    <property type="match status" value="1"/>
</dbReference>
<dbReference type="PANTHER" id="PTHR42793">
    <property type="entry name" value="COA BINDING DOMAIN CONTAINING PROTEIN"/>
    <property type="match status" value="1"/>
</dbReference>
<reference evidence="3 4" key="1">
    <citation type="submission" date="2019-08" db="EMBL/GenBank/DDBJ databases">
        <authorList>
            <person name="Lei W."/>
        </authorList>
    </citation>
    <scope>NUCLEOTIDE SEQUENCE [LARGE SCALE GENOMIC DNA]</scope>
    <source>
        <strain evidence="3 4">CCUG 58627</strain>
    </source>
</reference>
<dbReference type="Gene3D" id="3.30.470.20">
    <property type="entry name" value="ATP-grasp fold, B domain"/>
    <property type="match status" value="1"/>
</dbReference>
<dbReference type="GO" id="GO:0005524">
    <property type="term" value="F:ATP binding"/>
    <property type="evidence" value="ECO:0007669"/>
    <property type="project" value="InterPro"/>
</dbReference>
<gene>
    <name evidence="3" type="ORF">FRX94_12460</name>
</gene>
<name>A0A5C5TWF0_9CORY</name>
<dbReference type="OrthoDB" id="190266at2"/>
<dbReference type="Pfam" id="PF00583">
    <property type="entry name" value="Acetyltransf_1"/>
    <property type="match status" value="1"/>
</dbReference>
<dbReference type="GO" id="GO:0016747">
    <property type="term" value="F:acyltransferase activity, transferring groups other than amino-acyl groups"/>
    <property type="evidence" value="ECO:0007669"/>
    <property type="project" value="InterPro"/>
</dbReference>
<accession>A0A5C5TWF0</accession>
<evidence type="ECO:0000259" key="2">
    <source>
        <dbReference type="PROSITE" id="PS51186"/>
    </source>
</evidence>
<dbReference type="AlphaFoldDB" id="A0A5C5TWF0"/>
<feature type="domain" description="N-acetyltransferase" evidence="2">
    <location>
        <begin position="7"/>
        <end position="161"/>
    </location>
</feature>
<dbReference type="InterPro" id="IPR000182">
    <property type="entry name" value="GNAT_dom"/>
</dbReference>
<dbReference type="InterPro" id="IPR036291">
    <property type="entry name" value="NAD(P)-bd_dom_sf"/>
</dbReference>
<dbReference type="CDD" id="cd04301">
    <property type="entry name" value="NAT_SF"/>
    <property type="match status" value="1"/>
</dbReference>
<dbReference type="EMBL" id="VOHM01000041">
    <property type="protein sequence ID" value="TWT17500.1"/>
    <property type="molecule type" value="Genomic_DNA"/>
</dbReference>
<evidence type="ECO:0000313" key="4">
    <source>
        <dbReference type="Proteomes" id="UP000320791"/>
    </source>
</evidence>
<dbReference type="PANTHER" id="PTHR42793:SF1">
    <property type="entry name" value="PEPTIDYL-LYSINE N-ACETYLTRANSFERASE PATZ"/>
    <property type="match status" value="1"/>
</dbReference>
<feature type="region of interest" description="Disordered" evidence="1">
    <location>
        <begin position="417"/>
        <end position="442"/>
    </location>
</feature>
<keyword evidence="3" id="KW-0808">Transferase</keyword>
<dbReference type="InterPro" id="IPR013815">
    <property type="entry name" value="ATP_grasp_subdomain_1"/>
</dbReference>
<dbReference type="PROSITE" id="PS51186">
    <property type="entry name" value="GNAT"/>
    <property type="match status" value="1"/>
</dbReference>
<sequence>MADGSVAVLRPAQLSDRQGFIDFYARVSDKSKYLRFFSAHPTLSEDDLHSWLDIDHYNQVTLVICSHEQIVATAHYRVLDAFLPARVADVSFLVQDSYQGKGAANILLEHLAEVGRENQVERFFAEMLTQNRAMVQVFVRAGYEVKPQLEDGFISVNFPIDPTERSFDVMQQRERKSEAASIRRLLRPQSIAVVGDLSRMRAIIPQLVDAPFNGNLHILAAPASRAGSTASDLRSIAGDIDLVVAQYDAAELEPLLAAAAEKHARGMLVLARGHNPTLAHEEQVRFVHQARAHGLRALGPAALGLINSDPEIRLNASPAPNPAHGRTGIFTQSAGVATLVLSRAIERGCGISSFVATGAFADVTANDVIQYWIDDDATSVCLLSLDAIGNPRKFFRVLRRLALEKHIVIFTPSRALHSARPGTPAATSQEQDPRPSAPPSALDEVISRTGAIVVSRRDAMFDISQILARQPLPLGRNVTVISNSAGLSEQMSQAAVRFGLTPRAVTVTDDPIPGVLAAASEALADPESHAVVTAVVEIGDPILEAAHAGLSDLAAHTETKPLVGVFVGFRQVTNHRESEHQGQLPTFDAYADALEALSAIINNQSIRAATQAADITAEEPITGNKPQVQETLSAILSDSPTGRWATDEETQNILAAYGIDLVPWLEVTSEQEAEQAAEHFGWNVVLKATADPVRGRPELSTIYRNISTQQELANAWLRLGETAVELGLSENPNAKSLRPVIQPTVSAGVSLSIKALEDAVLGPMVSVGVSGVSSDLLSDRAWRTAPVRTQDTADMLEQLHAAPLLHGYRGTRPAQLDTVQDLLVRLAQLKDDFASIVEVELTPVIAGASATHVVGARLRVAALPRHRDPLARSV</sequence>
<dbReference type="InterPro" id="IPR016102">
    <property type="entry name" value="Succinyl-CoA_synth-like"/>
</dbReference>
<comment type="caution">
    <text evidence="3">The sequence shown here is derived from an EMBL/GenBank/DDBJ whole genome shotgun (WGS) entry which is preliminary data.</text>
</comment>
<dbReference type="SUPFAM" id="SSF52210">
    <property type="entry name" value="Succinyl-CoA synthetase domains"/>
    <property type="match status" value="2"/>
</dbReference>
<dbReference type="Gene3D" id="3.40.50.720">
    <property type="entry name" value="NAD(P)-binding Rossmann-like Domain"/>
    <property type="match status" value="1"/>
</dbReference>
<evidence type="ECO:0000256" key="1">
    <source>
        <dbReference type="SAM" id="MobiDB-lite"/>
    </source>
</evidence>
<dbReference type="Pfam" id="PF13607">
    <property type="entry name" value="Succ_CoA_lig"/>
    <property type="match status" value="1"/>
</dbReference>
<dbReference type="Gene3D" id="3.40.50.261">
    <property type="entry name" value="Succinyl-CoA synthetase domains"/>
    <property type="match status" value="2"/>
</dbReference>
<dbReference type="Proteomes" id="UP000320791">
    <property type="component" value="Unassembled WGS sequence"/>
</dbReference>
<dbReference type="InterPro" id="IPR016181">
    <property type="entry name" value="Acyl_CoA_acyltransferase"/>
</dbReference>
<evidence type="ECO:0000313" key="3">
    <source>
        <dbReference type="EMBL" id="TWT17500.1"/>
    </source>
</evidence>
<dbReference type="InterPro" id="IPR032875">
    <property type="entry name" value="Succ_CoA_lig_flav_dom"/>
</dbReference>
<dbReference type="Gene3D" id="3.30.1490.20">
    <property type="entry name" value="ATP-grasp fold, A domain"/>
    <property type="match status" value="1"/>
</dbReference>
<dbReference type="SUPFAM" id="SSF56059">
    <property type="entry name" value="Glutathione synthetase ATP-binding domain-like"/>
    <property type="match status" value="1"/>
</dbReference>
<keyword evidence="4" id="KW-1185">Reference proteome</keyword>
<dbReference type="Gene3D" id="3.40.630.30">
    <property type="match status" value="1"/>
</dbReference>
<dbReference type="SUPFAM" id="SSF55729">
    <property type="entry name" value="Acyl-CoA N-acyltransferases (Nat)"/>
    <property type="match status" value="1"/>
</dbReference>